<sequence>MSLRMRGALAAALSALAMPALAHVSFETAEATPNATYKAVLRVPHGCDGQPTLKVRVRIPEGVVDVKPMPKAGWKLETSRGAYVRAYQVHGEAVSEGVTDIIWSGSLDDAYYDEFVFRAYFTDAYQPGATVYFPVVQECEKGVAEWVQVPGAGEDPHQLVSPAPGVRIAAAANAAPVAQKAGTLTIEQPWSRATPDGAKVGGGYLRITNTGQEADRLIGGSFPGASRVEAHEMAMEGDIMRMRPVQGGIEIKPGATVDLKPGGHHLMLMDLKEPLKEGQTVKGTLVFEKAGPVEVVFTVRGMGGAAPAANGHRH</sequence>
<organism evidence="3 4">
    <name type="scientific">Microvirga makkahensis</name>
    <dbReference type="NCBI Taxonomy" id="1128670"/>
    <lineage>
        <taxon>Bacteria</taxon>
        <taxon>Pseudomonadati</taxon>
        <taxon>Pseudomonadota</taxon>
        <taxon>Alphaproteobacteria</taxon>
        <taxon>Hyphomicrobiales</taxon>
        <taxon>Methylobacteriaceae</taxon>
        <taxon>Microvirga</taxon>
    </lineage>
</organism>
<dbReference type="InterPro" id="IPR021174">
    <property type="entry name" value="UCP037139"/>
</dbReference>
<dbReference type="PANTHER" id="PTHR36302">
    <property type="entry name" value="BLR7088 PROTEIN"/>
    <property type="match status" value="1"/>
</dbReference>
<dbReference type="InterPro" id="IPR007410">
    <property type="entry name" value="LpqE-like"/>
</dbReference>
<dbReference type="PIRSF" id="PIRSF037139">
    <property type="entry name" value="UCP037139"/>
    <property type="match status" value="1"/>
</dbReference>
<dbReference type="InterPro" id="IPR036182">
    <property type="entry name" value="PCuAC_sf"/>
</dbReference>
<dbReference type="PANTHER" id="PTHR36302:SF1">
    <property type="entry name" value="COPPER CHAPERONE PCU(A)C"/>
    <property type="match status" value="1"/>
</dbReference>
<dbReference type="InterPro" id="IPR038507">
    <property type="entry name" value="YcnI-like_sf"/>
</dbReference>
<proteinExistence type="predicted"/>
<comment type="caution">
    <text evidence="3">The sequence shown here is derived from an EMBL/GenBank/DDBJ whole genome shotgun (WGS) entry which is preliminary data.</text>
</comment>
<evidence type="ECO:0000256" key="1">
    <source>
        <dbReference type="SAM" id="SignalP"/>
    </source>
</evidence>
<dbReference type="InterPro" id="IPR058248">
    <property type="entry name" value="Lxx211020-like"/>
</dbReference>
<dbReference type="Pfam" id="PF04314">
    <property type="entry name" value="PCuAC"/>
    <property type="match status" value="1"/>
</dbReference>
<dbReference type="Gene3D" id="2.60.40.1890">
    <property type="entry name" value="PCu(A)C copper chaperone"/>
    <property type="match status" value="1"/>
</dbReference>
<gene>
    <name evidence="3" type="ORF">GR328_18885</name>
</gene>
<name>A0A7X3MUL0_9HYPH</name>
<evidence type="ECO:0000259" key="2">
    <source>
        <dbReference type="Pfam" id="PF07987"/>
    </source>
</evidence>
<dbReference type="AlphaFoldDB" id="A0A7X3MUL0"/>
<accession>A0A7X3MUL0</accession>
<dbReference type="EMBL" id="WURB01000016">
    <property type="protein sequence ID" value="MXQ13492.1"/>
    <property type="molecule type" value="Genomic_DNA"/>
</dbReference>
<feature type="domain" description="YncI copper-binding" evidence="2">
    <location>
        <begin position="23"/>
        <end position="168"/>
    </location>
</feature>
<dbReference type="CDD" id="cd08545">
    <property type="entry name" value="YcnI_like"/>
    <property type="match status" value="1"/>
</dbReference>
<dbReference type="Gene3D" id="2.60.40.2230">
    <property type="entry name" value="Uncharacterised protein YcnI-like PF07987, DUF1775"/>
    <property type="match status" value="1"/>
</dbReference>
<dbReference type="SUPFAM" id="SSF110087">
    <property type="entry name" value="DR1885-like metal-binding protein"/>
    <property type="match status" value="1"/>
</dbReference>
<dbReference type="Pfam" id="PF07987">
    <property type="entry name" value="DUF1775"/>
    <property type="match status" value="1"/>
</dbReference>
<reference evidence="3 4" key="1">
    <citation type="submission" date="2019-12" db="EMBL/GenBank/DDBJ databases">
        <authorList>
            <person name="Yuan C.-G."/>
        </authorList>
    </citation>
    <scope>NUCLEOTIDE SEQUENCE [LARGE SCALE GENOMIC DNA]</scope>
    <source>
        <strain evidence="3 4">KCTC 23863</strain>
    </source>
</reference>
<keyword evidence="4" id="KW-1185">Reference proteome</keyword>
<dbReference type="OrthoDB" id="9796962at2"/>
<dbReference type="Proteomes" id="UP000436483">
    <property type="component" value="Unassembled WGS sequence"/>
</dbReference>
<keyword evidence="1" id="KW-0732">Signal</keyword>
<evidence type="ECO:0000313" key="3">
    <source>
        <dbReference type="EMBL" id="MXQ13492.1"/>
    </source>
</evidence>
<dbReference type="InterPro" id="IPR012533">
    <property type="entry name" value="YcnI-copper_dom"/>
</dbReference>
<evidence type="ECO:0000313" key="4">
    <source>
        <dbReference type="Proteomes" id="UP000436483"/>
    </source>
</evidence>
<protein>
    <submittedName>
        <fullName evidence="3">DUF1775 domain-containing protein</fullName>
    </submittedName>
</protein>
<reference evidence="3 4" key="2">
    <citation type="submission" date="2020-01" db="EMBL/GenBank/DDBJ databases">
        <title>Microvirga sp. nov., an arsenate reduction bacterium isolated from Tibet hotspring sediments.</title>
        <authorList>
            <person name="Xian W.-D."/>
            <person name="Li W.-J."/>
        </authorList>
    </citation>
    <scope>NUCLEOTIDE SEQUENCE [LARGE SCALE GENOMIC DNA]</scope>
    <source>
        <strain evidence="3 4">KCTC 23863</strain>
    </source>
</reference>
<feature type="chain" id="PRO_5031449312" evidence="1">
    <location>
        <begin position="23"/>
        <end position="314"/>
    </location>
</feature>
<feature type="signal peptide" evidence="1">
    <location>
        <begin position="1"/>
        <end position="22"/>
    </location>
</feature>